<evidence type="ECO:0000256" key="3">
    <source>
        <dbReference type="ARBA" id="ARBA00012891"/>
    </source>
</evidence>
<comment type="similarity">
    <text evidence="2">Belongs to the type IB topoisomerase family.</text>
</comment>
<dbReference type="InterPro" id="IPR013500">
    <property type="entry name" value="TopoI_cat_euk"/>
</dbReference>
<dbReference type="GO" id="GO:0003677">
    <property type="term" value="F:DNA binding"/>
    <property type="evidence" value="ECO:0007669"/>
    <property type="project" value="UniProtKB-KW"/>
</dbReference>
<dbReference type="RefSeq" id="WP_179767622.1">
    <property type="nucleotide sequence ID" value="NZ_JACCFO010000001.1"/>
</dbReference>
<sequence>MRYAEDDIGEAARRRGLRRGDPAAAGITRVRRGRGYRFHDPEGRPITDPEVVRRCRALAVPPAWRDVWICPHPDGHLQAVGTDEAGRRQYIYHQEWQRIREETKYDRMLDFAERLPDIRAAVGADLRRAGLGRERVLAAAVRLVDLGLFRAGNRAYAEENDTYGVASLLREHVRRRRGLLVFSYPAKGGRHRTVELAEPDVARLIAVLQRRRTPGQTLLAYRDGGDWREIRSEDVNDYLRETSGEDFTVKDFRTWHATVLAAVGLAVAAKPASPTARTRLAAHVTREVAAYLGNTMAVARASYIDPRVFRLFDEGVTVAAALPGLGRDSDFGELATQGAVEKAVLKMLRTHPEHRAPAEAGAKAPG</sequence>
<dbReference type="SUPFAM" id="SSF56349">
    <property type="entry name" value="DNA breaking-rejoining enzymes"/>
    <property type="match status" value="1"/>
</dbReference>
<keyword evidence="4" id="KW-0799">Topoisomerase</keyword>
<dbReference type="Gene3D" id="3.30.66.10">
    <property type="entry name" value="DNA topoisomerase I domain"/>
    <property type="match status" value="1"/>
</dbReference>
<evidence type="ECO:0000259" key="8">
    <source>
        <dbReference type="Pfam" id="PF21338"/>
    </source>
</evidence>
<dbReference type="InterPro" id="IPR035447">
    <property type="entry name" value="DNA_topo_I_N_sf"/>
</dbReference>
<evidence type="ECO:0000256" key="2">
    <source>
        <dbReference type="ARBA" id="ARBA00006645"/>
    </source>
</evidence>
<dbReference type="Proteomes" id="UP000575985">
    <property type="component" value="Unassembled WGS sequence"/>
</dbReference>
<feature type="domain" description="DNA topoisomerase I catalytic core eukaryotic-type" evidence="7">
    <location>
        <begin position="98"/>
        <end position="300"/>
    </location>
</feature>
<keyword evidence="6 9" id="KW-0413">Isomerase</keyword>
<dbReference type="AlphaFoldDB" id="A0A853BNA5"/>
<dbReference type="Gene3D" id="3.90.15.10">
    <property type="entry name" value="Topoisomerase I, Chain A, domain 3"/>
    <property type="match status" value="1"/>
</dbReference>
<dbReference type="InterPro" id="IPR011010">
    <property type="entry name" value="DNA_brk_join_enz"/>
</dbReference>
<dbReference type="InterPro" id="IPR049331">
    <property type="entry name" value="Top1B_N_bact"/>
</dbReference>
<proteinExistence type="inferred from homology"/>
<evidence type="ECO:0000313" key="9">
    <source>
        <dbReference type="EMBL" id="NYI96224.1"/>
    </source>
</evidence>
<dbReference type="GO" id="GO:0003917">
    <property type="term" value="F:DNA topoisomerase type I (single strand cut, ATP-independent) activity"/>
    <property type="evidence" value="ECO:0007669"/>
    <property type="project" value="UniProtKB-EC"/>
</dbReference>
<name>A0A853BNA5_9ACTN</name>
<dbReference type="EC" id="5.6.2.1" evidence="3"/>
<dbReference type="Pfam" id="PF01028">
    <property type="entry name" value="Topoisom_I"/>
    <property type="match status" value="1"/>
</dbReference>
<evidence type="ECO:0000256" key="6">
    <source>
        <dbReference type="ARBA" id="ARBA00023235"/>
    </source>
</evidence>
<protein>
    <recommendedName>
        <fullName evidence="3">DNA topoisomerase</fullName>
        <ecNumber evidence="3">5.6.2.1</ecNumber>
    </recommendedName>
</protein>
<evidence type="ECO:0000256" key="1">
    <source>
        <dbReference type="ARBA" id="ARBA00000213"/>
    </source>
</evidence>
<organism evidence="9 10">
    <name type="scientific">Streptomonospora nanhaiensis</name>
    <dbReference type="NCBI Taxonomy" id="1323731"/>
    <lineage>
        <taxon>Bacteria</taxon>
        <taxon>Bacillati</taxon>
        <taxon>Actinomycetota</taxon>
        <taxon>Actinomycetes</taxon>
        <taxon>Streptosporangiales</taxon>
        <taxon>Nocardiopsidaceae</taxon>
        <taxon>Streptomonospora</taxon>
    </lineage>
</organism>
<reference evidence="9 10" key="1">
    <citation type="submission" date="2020-07" db="EMBL/GenBank/DDBJ databases">
        <title>Sequencing the genomes of 1000 actinobacteria strains.</title>
        <authorList>
            <person name="Klenk H.-P."/>
        </authorList>
    </citation>
    <scope>NUCLEOTIDE SEQUENCE [LARGE SCALE GENOMIC DNA]</scope>
    <source>
        <strain evidence="9 10">DSM 45927</strain>
    </source>
</reference>
<dbReference type="PROSITE" id="PS52038">
    <property type="entry name" value="TOPO_IB_2"/>
    <property type="match status" value="1"/>
</dbReference>
<keyword evidence="10" id="KW-1185">Reference proteome</keyword>
<dbReference type="Gene3D" id="1.10.132.120">
    <property type="match status" value="1"/>
</dbReference>
<evidence type="ECO:0000256" key="5">
    <source>
        <dbReference type="ARBA" id="ARBA00023125"/>
    </source>
</evidence>
<keyword evidence="5" id="KW-0238">DNA-binding</keyword>
<gene>
    <name evidence="9" type="ORF">HNR12_002501</name>
</gene>
<dbReference type="PRINTS" id="PR00416">
    <property type="entry name" value="EUTPISMRASEI"/>
</dbReference>
<dbReference type="GO" id="GO:0006265">
    <property type="term" value="P:DNA topological change"/>
    <property type="evidence" value="ECO:0007669"/>
    <property type="project" value="InterPro"/>
</dbReference>
<evidence type="ECO:0000313" key="10">
    <source>
        <dbReference type="Proteomes" id="UP000575985"/>
    </source>
</evidence>
<feature type="domain" description="DNA topoisomerase IB N-terminal" evidence="8">
    <location>
        <begin position="35"/>
        <end position="83"/>
    </location>
</feature>
<dbReference type="InterPro" id="IPR014711">
    <property type="entry name" value="TopoI_cat_a-hlx-sub_euk"/>
</dbReference>
<dbReference type="SUPFAM" id="SSF55869">
    <property type="entry name" value="DNA topoisomerase I domain"/>
    <property type="match status" value="1"/>
</dbReference>
<evidence type="ECO:0000259" key="7">
    <source>
        <dbReference type="Pfam" id="PF01028"/>
    </source>
</evidence>
<comment type="catalytic activity">
    <reaction evidence="1">
        <text>ATP-independent breakage of single-stranded DNA, followed by passage and rejoining.</text>
        <dbReference type="EC" id="5.6.2.1"/>
    </reaction>
</comment>
<dbReference type="EMBL" id="JACCFO010000001">
    <property type="protein sequence ID" value="NYI96224.1"/>
    <property type="molecule type" value="Genomic_DNA"/>
</dbReference>
<dbReference type="InterPro" id="IPR001631">
    <property type="entry name" value="TopoI"/>
</dbReference>
<accession>A0A853BNA5</accession>
<dbReference type="Pfam" id="PF21338">
    <property type="entry name" value="Top1B_N_bact"/>
    <property type="match status" value="1"/>
</dbReference>
<evidence type="ECO:0000256" key="4">
    <source>
        <dbReference type="ARBA" id="ARBA00023029"/>
    </source>
</evidence>
<comment type="caution">
    <text evidence="9">The sequence shown here is derived from an EMBL/GenBank/DDBJ whole genome shotgun (WGS) entry which is preliminary data.</text>
</comment>